<reference evidence="2" key="1">
    <citation type="journal article" date="2017" name="Nature">
        <title>The sunflower genome provides insights into oil metabolism, flowering and Asterid evolution.</title>
        <authorList>
            <person name="Badouin H."/>
            <person name="Gouzy J."/>
            <person name="Grassa C.J."/>
            <person name="Murat F."/>
            <person name="Staton S.E."/>
            <person name="Cottret L."/>
            <person name="Lelandais-Briere C."/>
            <person name="Owens G.L."/>
            <person name="Carrere S."/>
            <person name="Mayjonade B."/>
            <person name="Legrand L."/>
            <person name="Gill N."/>
            <person name="Kane N.C."/>
            <person name="Bowers J.E."/>
            <person name="Hubner S."/>
            <person name="Bellec A."/>
            <person name="Berard A."/>
            <person name="Berges H."/>
            <person name="Blanchet N."/>
            <person name="Boniface M.C."/>
            <person name="Brunel D."/>
            <person name="Catrice O."/>
            <person name="Chaidir N."/>
            <person name="Claudel C."/>
            <person name="Donnadieu C."/>
            <person name="Faraut T."/>
            <person name="Fievet G."/>
            <person name="Helmstetter N."/>
            <person name="King M."/>
            <person name="Knapp S.J."/>
            <person name="Lai Z."/>
            <person name="Le Paslier M.C."/>
            <person name="Lippi Y."/>
            <person name="Lorenzon L."/>
            <person name="Mandel J.R."/>
            <person name="Marage G."/>
            <person name="Marchand G."/>
            <person name="Marquand E."/>
            <person name="Bret-Mestries E."/>
            <person name="Morien E."/>
            <person name="Nambeesan S."/>
            <person name="Nguyen T."/>
            <person name="Pegot-Espagnet P."/>
            <person name="Pouilly N."/>
            <person name="Raftis F."/>
            <person name="Sallet E."/>
            <person name="Schiex T."/>
            <person name="Thomas J."/>
            <person name="Vandecasteele C."/>
            <person name="Vares D."/>
            <person name="Vear F."/>
            <person name="Vautrin S."/>
            <person name="Crespi M."/>
            <person name="Mangin B."/>
            <person name="Burke J.M."/>
            <person name="Salse J."/>
            <person name="Munos S."/>
            <person name="Vincourt P."/>
            <person name="Rieseberg L.H."/>
            <person name="Langlade N.B."/>
        </authorList>
    </citation>
    <scope>NUCLEOTIDE SEQUENCE</scope>
    <source>
        <tissue evidence="2">Leaves</tissue>
    </source>
</reference>
<keyword evidence="3" id="KW-1185">Reference proteome</keyword>
<keyword evidence="1" id="KW-0812">Transmembrane</keyword>
<organism evidence="2 3">
    <name type="scientific">Helianthus annuus</name>
    <name type="common">Common sunflower</name>
    <dbReference type="NCBI Taxonomy" id="4232"/>
    <lineage>
        <taxon>Eukaryota</taxon>
        <taxon>Viridiplantae</taxon>
        <taxon>Streptophyta</taxon>
        <taxon>Embryophyta</taxon>
        <taxon>Tracheophyta</taxon>
        <taxon>Spermatophyta</taxon>
        <taxon>Magnoliopsida</taxon>
        <taxon>eudicotyledons</taxon>
        <taxon>Gunneridae</taxon>
        <taxon>Pentapetalae</taxon>
        <taxon>asterids</taxon>
        <taxon>campanulids</taxon>
        <taxon>Asterales</taxon>
        <taxon>Asteraceae</taxon>
        <taxon>Asteroideae</taxon>
        <taxon>Heliantheae alliance</taxon>
        <taxon>Heliantheae</taxon>
        <taxon>Helianthus</taxon>
    </lineage>
</organism>
<dbReference type="Gramene" id="mRNA:HanXRQr2_Chr01g0004201">
    <property type="protein sequence ID" value="CDS:HanXRQr2_Chr01g0004201.1"/>
    <property type="gene ID" value="HanXRQr2_Chr01g0004201"/>
</dbReference>
<reference evidence="2" key="2">
    <citation type="submission" date="2020-06" db="EMBL/GenBank/DDBJ databases">
        <title>Helianthus annuus Genome sequencing and assembly Release 2.</title>
        <authorList>
            <person name="Gouzy J."/>
            <person name="Langlade N."/>
            <person name="Munos S."/>
        </authorList>
    </citation>
    <scope>NUCLEOTIDE SEQUENCE</scope>
    <source>
        <tissue evidence="2">Leaves</tissue>
    </source>
</reference>
<protein>
    <submittedName>
        <fullName evidence="2">Uncharacterized protein</fullName>
    </submittedName>
</protein>
<dbReference type="AlphaFoldDB" id="A0A9K3JU70"/>
<keyword evidence="1" id="KW-1133">Transmembrane helix</keyword>
<name>A0A9K3JU70_HELAN</name>
<dbReference type="EMBL" id="MNCJ02000316">
    <property type="protein sequence ID" value="KAF5820617.1"/>
    <property type="molecule type" value="Genomic_DNA"/>
</dbReference>
<accession>A0A9K3JU70</accession>
<feature type="transmembrane region" description="Helical" evidence="1">
    <location>
        <begin position="28"/>
        <end position="51"/>
    </location>
</feature>
<gene>
    <name evidence="2" type="ORF">HanXRQr2_Chr01g0004201</name>
</gene>
<sequence>MTTIQWRLKKIRRWCQGCGRFRIGELDIVLCACKYSFFIQITYIIIIRLLFS</sequence>
<comment type="caution">
    <text evidence="2">The sequence shown here is derived from an EMBL/GenBank/DDBJ whole genome shotgun (WGS) entry which is preliminary data.</text>
</comment>
<evidence type="ECO:0000256" key="1">
    <source>
        <dbReference type="SAM" id="Phobius"/>
    </source>
</evidence>
<dbReference type="Proteomes" id="UP000215914">
    <property type="component" value="Unassembled WGS sequence"/>
</dbReference>
<evidence type="ECO:0000313" key="3">
    <source>
        <dbReference type="Proteomes" id="UP000215914"/>
    </source>
</evidence>
<keyword evidence="1" id="KW-0472">Membrane</keyword>
<evidence type="ECO:0000313" key="2">
    <source>
        <dbReference type="EMBL" id="KAF5820617.1"/>
    </source>
</evidence>
<proteinExistence type="predicted"/>